<evidence type="ECO:0000256" key="1">
    <source>
        <dbReference type="ARBA" id="ARBA00004496"/>
    </source>
</evidence>
<dbReference type="InterPro" id="IPR014729">
    <property type="entry name" value="Rossmann-like_a/b/a_fold"/>
</dbReference>
<dbReference type="SUPFAM" id="SSF82829">
    <property type="entry name" value="MesJ substrate recognition domain-like"/>
    <property type="match status" value="1"/>
</dbReference>
<dbReference type="GO" id="GO:0006400">
    <property type="term" value="P:tRNA modification"/>
    <property type="evidence" value="ECO:0007669"/>
    <property type="project" value="UniProtKB-UniRule"/>
</dbReference>
<dbReference type="Pfam" id="PF01171">
    <property type="entry name" value="ATP_bind_3"/>
    <property type="match status" value="1"/>
</dbReference>
<comment type="catalytic activity">
    <reaction evidence="7 8">
        <text>cytidine(34) in tRNA(Ile2) + L-lysine + ATP = lysidine(34) in tRNA(Ile2) + AMP + diphosphate + H(+)</text>
        <dbReference type="Rhea" id="RHEA:43744"/>
        <dbReference type="Rhea" id="RHEA-COMP:10625"/>
        <dbReference type="Rhea" id="RHEA-COMP:10670"/>
        <dbReference type="ChEBI" id="CHEBI:15378"/>
        <dbReference type="ChEBI" id="CHEBI:30616"/>
        <dbReference type="ChEBI" id="CHEBI:32551"/>
        <dbReference type="ChEBI" id="CHEBI:33019"/>
        <dbReference type="ChEBI" id="CHEBI:82748"/>
        <dbReference type="ChEBI" id="CHEBI:83665"/>
        <dbReference type="ChEBI" id="CHEBI:456215"/>
        <dbReference type="EC" id="6.3.4.19"/>
    </reaction>
</comment>
<dbReference type="EC" id="6.3.4.19" evidence="8"/>
<keyword evidence="5 8" id="KW-0547">Nucleotide-binding</keyword>
<dbReference type="InterPro" id="IPR011063">
    <property type="entry name" value="TilS/TtcA_N"/>
</dbReference>
<evidence type="ECO:0000256" key="8">
    <source>
        <dbReference type="HAMAP-Rule" id="MF_01161"/>
    </source>
</evidence>
<dbReference type="Pfam" id="PF11734">
    <property type="entry name" value="TilS_C"/>
    <property type="match status" value="1"/>
</dbReference>
<name>A0A917JQE6_9GAMM</name>
<feature type="binding site" evidence="8">
    <location>
        <begin position="25"/>
        <end position="30"/>
    </location>
    <ligand>
        <name>ATP</name>
        <dbReference type="ChEBI" id="CHEBI:30616"/>
    </ligand>
</feature>
<evidence type="ECO:0000256" key="5">
    <source>
        <dbReference type="ARBA" id="ARBA00022741"/>
    </source>
</evidence>
<comment type="function">
    <text evidence="8">Ligates lysine onto the cytidine present at position 34 of the AUA codon-specific tRNA(Ile) that contains the anticodon CAU, in an ATP-dependent manner. Cytidine is converted to lysidine, thus changing the amino acid specificity of the tRNA from methionine to isoleucine.</text>
</comment>
<dbReference type="InterPro" id="IPR012795">
    <property type="entry name" value="tRNA_Ile_lys_synt_N"/>
</dbReference>
<evidence type="ECO:0000256" key="7">
    <source>
        <dbReference type="ARBA" id="ARBA00048539"/>
    </source>
</evidence>
<dbReference type="GO" id="GO:0005524">
    <property type="term" value="F:ATP binding"/>
    <property type="evidence" value="ECO:0007669"/>
    <property type="project" value="UniProtKB-UniRule"/>
</dbReference>
<accession>A0A917JQE6</accession>
<dbReference type="SMART" id="SM00977">
    <property type="entry name" value="TilS_C"/>
    <property type="match status" value="1"/>
</dbReference>
<dbReference type="PANTHER" id="PTHR43033">
    <property type="entry name" value="TRNA(ILE)-LYSIDINE SYNTHASE-RELATED"/>
    <property type="match status" value="1"/>
</dbReference>
<dbReference type="NCBIfam" id="TIGR02433">
    <property type="entry name" value="lysidine_TilS_C"/>
    <property type="match status" value="1"/>
</dbReference>
<dbReference type="Gene3D" id="3.40.50.620">
    <property type="entry name" value="HUPs"/>
    <property type="match status" value="1"/>
</dbReference>
<dbReference type="OrthoDB" id="9807403at2"/>
<dbReference type="InterPro" id="IPR015262">
    <property type="entry name" value="tRNA_Ile_lys_synt_subst-bd"/>
</dbReference>
<evidence type="ECO:0000259" key="9">
    <source>
        <dbReference type="SMART" id="SM00977"/>
    </source>
</evidence>
<dbReference type="CDD" id="cd01992">
    <property type="entry name" value="TilS_N"/>
    <property type="match status" value="1"/>
</dbReference>
<organism evidence="10 11">
    <name type="scientific">Legionella impletisoli</name>
    <dbReference type="NCBI Taxonomy" id="343510"/>
    <lineage>
        <taxon>Bacteria</taxon>
        <taxon>Pseudomonadati</taxon>
        <taxon>Pseudomonadota</taxon>
        <taxon>Gammaproteobacteria</taxon>
        <taxon>Legionellales</taxon>
        <taxon>Legionellaceae</taxon>
        <taxon>Legionella</taxon>
    </lineage>
</organism>
<dbReference type="GO" id="GO:0032267">
    <property type="term" value="F:tRNA(Ile)-lysidine synthase activity"/>
    <property type="evidence" value="ECO:0007669"/>
    <property type="project" value="UniProtKB-EC"/>
</dbReference>
<dbReference type="HAMAP" id="MF_01161">
    <property type="entry name" value="tRNA_Ile_lys_synt"/>
    <property type="match status" value="1"/>
</dbReference>
<evidence type="ECO:0000256" key="2">
    <source>
        <dbReference type="ARBA" id="ARBA00022490"/>
    </source>
</evidence>
<comment type="subcellular location">
    <subcellularLocation>
        <location evidence="1 8">Cytoplasm</location>
    </subcellularLocation>
</comment>
<evidence type="ECO:0000256" key="6">
    <source>
        <dbReference type="ARBA" id="ARBA00022840"/>
    </source>
</evidence>
<dbReference type="GO" id="GO:0005737">
    <property type="term" value="C:cytoplasm"/>
    <property type="evidence" value="ECO:0007669"/>
    <property type="project" value="UniProtKB-SubCell"/>
</dbReference>
<keyword evidence="4 8" id="KW-0819">tRNA processing</keyword>
<dbReference type="NCBIfam" id="TIGR02432">
    <property type="entry name" value="lysidine_TilS_N"/>
    <property type="match status" value="1"/>
</dbReference>
<feature type="domain" description="Lysidine-tRNA(Ile) synthetase C-terminal" evidence="9">
    <location>
        <begin position="357"/>
        <end position="422"/>
    </location>
</feature>
<dbReference type="Pfam" id="PF09179">
    <property type="entry name" value="TilS"/>
    <property type="match status" value="1"/>
</dbReference>
<protein>
    <recommendedName>
        <fullName evidence="8">tRNA(Ile)-lysidine synthase</fullName>
        <ecNumber evidence="8">6.3.4.19</ecNumber>
    </recommendedName>
    <alternativeName>
        <fullName evidence="8">tRNA(Ile)-2-lysyl-cytidine synthase</fullName>
    </alternativeName>
    <alternativeName>
        <fullName evidence="8">tRNA(Ile)-lysidine synthetase</fullName>
    </alternativeName>
</protein>
<keyword evidence="3 8" id="KW-0436">Ligase</keyword>
<dbReference type="AlphaFoldDB" id="A0A917JQE6"/>
<comment type="domain">
    <text evidence="8">The N-terminal region contains the highly conserved SGGXDS motif, predicted to be a P-loop motif involved in ATP binding.</text>
</comment>
<evidence type="ECO:0000256" key="4">
    <source>
        <dbReference type="ARBA" id="ARBA00022694"/>
    </source>
</evidence>
<dbReference type="Gene3D" id="1.20.59.20">
    <property type="match status" value="1"/>
</dbReference>
<dbReference type="EMBL" id="BMOB01000002">
    <property type="protein sequence ID" value="GGI80217.1"/>
    <property type="molecule type" value="Genomic_DNA"/>
</dbReference>
<dbReference type="Proteomes" id="UP000630149">
    <property type="component" value="Unassembled WGS sequence"/>
</dbReference>
<comment type="caution">
    <text evidence="10">The sequence shown here is derived from an EMBL/GenBank/DDBJ whole genome shotgun (WGS) entry which is preliminary data.</text>
</comment>
<keyword evidence="11" id="KW-1185">Reference proteome</keyword>
<dbReference type="SUPFAM" id="SSF52402">
    <property type="entry name" value="Adenine nucleotide alpha hydrolases-like"/>
    <property type="match status" value="1"/>
</dbReference>
<sequence length="428" mass="48945">MTKSPLTREWITKLAQCNQLYVGFSGGLDSTVLLHALSKESSLFKKLVAVHVNHGISPHASSWQQDCKQTAESLQIPFMAFKPDFSRNANLEENARIARLQVFSSLIKKNDALILAHHRDDQAETLLLNLFRGAGIDGMTAMPAEKPFGKGVLFRPLLQLTRKQLETYATEHHLSWIQDESNLDLDYSRNFIRHQIMPLLTTKWPSVVSNLNRTSLHCQEAKYLLNDLAWLDAKEQSLENPVLSLDTLKHLSQARLTNVIRTWLRMNGVRLFSTKRFQILLNDLVFSRTSANPSFTWDNVVLKRYHRSLYLLPAKSTSVPKYIEWVHFPSALAIKGIGWLQASATEEGLCIPKESVIEVRFRQGGETFKWHKQTKSLKKLWQEWNVPPWQRDAIPLLYVNGQLAAVVGFAVSDDFYSQGLAWSLELIR</sequence>
<keyword evidence="6 8" id="KW-0067">ATP-binding</keyword>
<gene>
    <name evidence="8 10" type="primary">tilS</name>
    <name evidence="10" type="ORF">GCM10007966_05900</name>
</gene>
<keyword evidence="2 8" id="KW-0963">Cytoplasm</keyword>
<dbReference type="SUPFAM" id="SSF56037">
    <property type="entry name" value="PheT/TilS domain"/>
    <property type="match status" value="1"/>
</dbReference>
<reference evidence="10" key="2">
    <citation type="submission" date="2020-09" db="EMBL/GenBank/DDBJ databases">
        <authorList>
            <person name="Sun Q."/>
            <person name="Ohkuma M."/>
        </authorList>
    </citation>
    <scope>NUCLEOTIDE SEQUENCE</scope>
    <source>
        <strain evidence="10">JCM 13919</strain>
    </source>
</reference>
<proteinExistence type="inferred from homology"/>
<dbReference type="PANTHER" id="PTHR43033:SF1">
    <property type="entry name" value="TRNA(ILE)-LYSIDINE SYNTHASE-RELATED"/>
    <property type="match status" value="1"/>
</dbReference>
<dbReference type="InterPro" id="IPR012796">
    <property type="entry name" value="Lysidine-tRNA-synth_C"/>
</dbReference>
<comment type="similarity">
    <text evidence="8">Belongs to the tRNA(Ile)-lysidine synthase family.</text>
</comment>
<evidence type="ECO:0000313" key="11">
    <source>
        <dbReference type="Proteomes" id="UP000630149"/>
    </source>
</evidence>
<dbReference type="RefSeq" id="WP_131775889.1">
    <property type="nucleotide sequence ID" value="NZ_BMOB01000002.1"/>
</dbReference>
<evidence type="ECO:0000256" key="3">
    <source>
        <dbReference type="ARBA" id="ARBA00022598"/>
    </source>
</evidence>
<reference evidence="10" key="1">
    <citation type="journal article" date="2014" name="Int. J. Syst. Evol. Microbiol.">
        <title>Complete genome sequence of Corynebacterium casei LMG S-19264T (=DSM 44701T), isolated from a smear-ripened cheese.</title>
        <authorList>
            <consortium name="US DOE Joint Genome Institute (JGI-PGF)"/>
            <person name="Walter F."/>
            <person name="Albersmeier A."/>
            <person name="Kalinowski J."/>
            <person name="Ruckert C."/>
        </authorList>
    </citation>
    <scope>NUCLEOTIDE SEQUENCE</scope>
    <source>
        <strain evidence="10">JCM 13919</strain>
    </source>
</reference>
<dbReference type="InterPro" id="IPR012094">
    <property type="entry name" value="tRNA_Ile_lys_synt"/>
</dbReference>
<evidence type="ECO:0000313" key="10">
    <source>
        <dbReference type="EMBL" id="GGI80217.1"/>
    </source>
</evidence>